<dbReference type="Pfam" id="PF10617">
    <property type="entry name" value="DUF2474"/>
    <property type="match status" value="1"/>
</dbReference>
<feature type="transmembrane region" description="Helical" evidence="1">
    <location>
        <begin position="15"/>
        <end position="38"/>
    </location>
</feature>
<reference evidence="2 3" key="1">
    <citation type="submission" date="2021-08" db="EMBL/GenBank/DDBJ databases">
        <title>Comparative Genomics Analysis of the Genus Qipengyuania Reveals Extensive Genetic Diversity and Metabolic Versatility, Including the Description of Fifteen Novel Species.</title>
        <authorList>
            <person name="Liu Y."/>
        </authorList>
    </citation>
    <scope>NUCLEOTIDE SEQUENCE [LARGE SCALE GENOMIC DNA]</scope>
    <source>
        <strain evidence="2 3">GH25</strain>
    </source>
</reference>
<sequence length="40" mass="4674">MDEPQDRPLWQRLGWMFAIWLASITVLGLVASVIKFWLKG</sequence>
<evidence type="ECO:0000313" key="3">
    <source>
        <dbReference type="Proteomes" id="UP000776651"/>
    </source>
</evidence>
<protein>
    <submittedName>
        <fullName evidence="2">DUF2474 domain-containing protein</fullName>
    </submittedName>
</protein>
<gene>
    <name evidence="2" type="ORF">K3177_08865</name>
</gene>
<evidence type="ECO:0000313" key="2">
    <source>
        <dbReference type="EMBL" id="MBX7488624.1"/>
    </source>
</evidence>
<keyword evidence="1" id="KW-1133">Transmembrane helix</keyword>
<keyword evidence="1" id="KW-0472">Membrane</keyword>
<dbReference type="Proteomes" id="UP000776651">
    <property type="component" value="Unassembled WGS sequence"/>
</dbReference>
<accession>A0ABS7JF31</accession>
<keyword evidence="3" id="KW-1185">Reference proteome</keyword>
<name>A0ABS7JF31_9SPHN</name>
<proteinExistence type="predicted"/>
<comment type="caution">
    <text evidence="2">The sequence shown here is derived from an EMBL/GenBank/DDBJ whole genome shotgun (WGS) entry which is preliminary data.</text>
</comment>
<evidence type="ECO:0000256" key="1">
    <source>
        <dbReference type="SAM" id="Phobius"/>
    </source>
</evidence>
<dbReference type="InterPro" id="IPR018895">
    <property type="entry name" value="DUF2474"/>
</dbReference>
<organism evidence="2 3">
    <name type="scientific">Qipengyuania pacifica</name>
    <dbReference type="NCBI Taxonomy" id="2860199"/>
    <lineage>
        <taxon>Bacteria</taxon>
        <taxon>Pseudomonadati</taxon>
        <taxon>Pseudomonadota</taxon>
        <taxon>Alphaproteobacteria</taxon>
        <taxon>Sphingomonadales</taxon>
        <taxon>Erythrobacteraceae</taxon>
        <taxon>Qipengyuania</taxon>
    </lineage>
</organism>
<dbReference type="RefSeq" id="WP_221597942.1">
    <property type="nucleotide sequence ID" value="NZ_JAIGNQ010000002.1"/>
</dbReference>
<dbReference type="EMBL" id="JAIGNQ010000002">
    <property type="protein sequence ID" value="MBX7488624.1"/>
    <property type="molecule type" value="Genomic_DNA"/>
</dbReference>
<keyword evidence="1" id="KW-0812">Transmembrane</keyword>